<accession>A0A6A3YPX9</accession>
<evidence type="ECO:0000313" key="6">
    <source>
        <dbReference type="Proteomes" id="UP000433483"/>
    </source>
</evidence>
<dbReference type="AlphaFoldDB" id="A0A6A3YPX9"/>
<evidence type="ECO:0000313" key="9">
    <source>
        <dbReference type="Proteomes" id="UP000476176"/>
    </source>
</evidence>
<evidence type="ECO:0000313" key="3">
    <source>
        <dbReference type="EMBL" id="KAE9222877.1"/>
    </source>
</evidence>
<evidence type="ECO:0000256" key="1">
    <source>
        <dbReference type="SAM" id="MobiDB-lite"/>
    </source>
</evidence>
<evidence type="ECO:0000313" key="7">
    <source>
        <dbReference type="Proteomes" id="UP000440367"/>
    </source>
</evidence>
<dbReference type="EMBL" id="QXGD01000187">
    <property type="protein sequence ID" value="KAE9248704.1"/>
    <property type="molecule type" value="Genomic_DNA"/>
</dbReference>
<dbReference type="Proteomes" id="UP000460718">
    <property type="component" value="Unassembled WGS sequence"/>
</dbReference>
<dbReference type="EMBL" id="QXGC01000191">
    <property type="protein sequence ID" value="KAE9245502.1"/>
    <property type="molecule type" value="Genomic_DNA"/>
</dbReference>
<reference evidence="6 7" key="1">
    <citation type="submission" date="2018-08" db="EMBL/GenBank/DDBJ databases">
        <title>Genomic investigation of the strawberry pathogen Phytophthora fragariae indicates pathogenicity is determined by transcriptional variation in three key races.</title>
        <authorList>
            <person name="Adams T.M."/>
            <person name="Armitage A.D."/>
            <person name="Sobczyk M.K."/>
            <person name="Bates H.J."/>
            <person name="Dunwell J.M."/>
            <person name="Nellist C.F."/>
            <person name="Harrison R.J."/>
        </authorList>
    </citation>
    <scope>NUCLEOTIDE SEQUENCE [LARGE SCALE GENOMIC DNA]</scope>
    <source>
        <strain evidence="5 7">BC-1</strain>
        <strain evidence="4 9">BC-23</strain>
        <strain evidence="3 6">NOV-27</strain>
        <strain evidence="2 8">SCRP245</strain>
    </source>
</reference>
<dbReference type="Proteomes" id="UP000476176">
    <property type="component" value="Unassembled WGS sequence"/>
</dbReference>
<dbReference type="Proteomes" id="UP000433483">
    <property type="component" value="Unassembled WGS sequence"/>
</dbReference>
<keyword evidence="6" id="KW-1185">Reference proteome</keyword>
<evidence type="ECO:0000313" key="5">
    <source>
        <dbReference type="EMBL" id="KAE9248704.1"/>
    </source>
</evidence>
<evidence type="ECO:0000313" key="2">
    <source>
        <dbReference type="EMBL" id="KAE9019973.1"/>
    </source>
</evidence>
<protein>
    <submittedName>
        <fullName evidence="3">Uncharacterized protein</fullName>
    </submittedName>
</protein>
<feature type="region of interest" description="Disordered" evidence="1">
    <location>
        <begin position="53"/>
        <end position="72"/>
    </location>
</feature>
<dbReference type="Proteomes" id="UP000440367">
    <property type="component" value="Unassembled WGS sequence"/>
</dbReference>
<proteinExistence type="predicted"/>
<evidence type="ECO:0000313" key="8">
    <source>
        <dbReference type="Proteomes" id="UP000460718"/>
    </source>
</evidence>
<gene>
    <name evidence="5" type="ORF">PF002_g5660</name>
    <name evidence="4" type="ORF">PF004_g5205</name>
    <name evidence="3" type="ORF">PF005_g6518</name>
    <name evidence="2" type="ORF">PF011_g5610</name>
</gene>
<name>A0A6A3YPX9_9STRA</name>
<feature type="compositionally biased region" description="Basic and acidic residues" evidence="1">
    <location>
        <begin position="53"/>
        <end position="63"/>
    </location>
</feature>
<organism evidence="3 6">
    <name type="scientific">Phytophthora fragariae</name>
    <dbReference type="NCBI Taxonomy" id="53985"/>
    <lineage>
        <taxon>Eukaryota</taxon>
        <taxon>Sar</taxon>
        <taxon>Stramenopiles</taxon>
        <taxon>Oomycota</taxon>
        <taxon>Peronosporomycetes</taxon>
        <taxon>Peronosporales</taxon>
        <taxon>Peronosporaceae</taxon>
        <taxon>Phytophthora</taxon>
    </lineage>
</organism>
<evidence type="ECO:0000313" key="4">
    <source>
        <dbReference type="EMBL" id="KAE9245502.1"/>
    </source>
</evidence>
<dbReference type="EMBL" id="QXFW01000223">
    <property type="protein sequence ID" value="KAE9019973.1"/>
    <property type="molecule type" value="Genomic_DNA"/>
</dbReference>
<comment type="caution">
    <text evidence="3">The sequence shown here is derived from an EMBL/GenBank/DDBJ whole genome shotgun (WGS) entry which is preliminary data.</text>
</comment>
<sequence length="72" mass="7896">MSIVMQPHMLSVMPAPKTMPTVMPAPTTMSAMATTTMCIPVLIDKITEPYRSAEGDNAKDQSKRLHTYLCSP</sequence>
<dbReference type="EMBL" id="QXGB01000244">
    <property type="protein sequence ID" value="KAE9222877.1"/>
    <property type="molecule type" value="Genomic_DNA"/>
</dbReference>